<dbReference type="STRING" id="1122252.SAMN05660443_2393"/>
<keyword evidence="9" id="KW-1185">Reference proteome</keyword>
<evidence type="ECO:0000256" key="2">
    <source>
        <dbReference type="ARBA" id="ARBA00005369"/>
    </source>
</evidence>
<dbReference type="HAMAP" id="MF_00090">
    <property type="entry name" value="PIMT"/>
    <property type="match status" value="1"/>
</dbReference>
<reference evidence="8 9" key="1">
    <citation type="submission" date="2016-10" db="EMBL/GenBank/DDBJ databases">
        <authorList>
            <person name="de Groot N.N."/>
        </authorList>
    </citation>
    <scope>NUCLEOTIDE SEQUENCE [LARGE SCALE GENOMIC DNA]</scope>
    <source>
        <strain evidence="8 9">DSM 18438</strain>
    </source>
</reference>
<dbReference type="CDD" id="cd02440">
    <property type="entry name" value="AdoMet_MTases"/>
    <property type="match status" value="1"/>
</dbReference>
<keyword evidence="3 7" id="KW-0963">Cytoplasm</keyword>
<proteinExistence type="inferred from homology"/>
<gene>
    <name evidence="7" type="primary">pcm</name>
    <name evidence="8" type="ORF">SAMN05660443_2393</name>
</gene>
<evidence type="ECO:0000256" key="7">
    <source>
        <dbReference type="HAMAP-Rule" id="MF_00090"/>
    </source>
</evidence>
<comment type="function">
    <text evidence="7">Catalyzes the methyl esterification of L-isoaspartyl residues in peptides and proteins that result from spontaneous decomposition of normal L-aspartyl and L-asparaginyl residues. It plays a role in the repair and/or degradation of damaged proteins.</text>
</comment>
<feature type="active site" evidence="7">
    <location>
        <position position="75"/>
    </location>
</feature>
<dbReference type="OrthoDB" id="9810066at2"/>
<evidence type="ECO:0000313" key="8">
    <source>
        <dbReference type="EMBL" id="SFC37208.1"/>
    </source>
</evidence>
<evidence type="ECO:0000313" key="9">
    <source>
        <dbReference type="Proteomes" id="UP000199058"/>
    </source>
</evidence>
<dbReference type="GO" id="GO:0032259">
    <property type="term" value="P:methylation"/>
    <property type="evidence" value="ECO:0007669"/>
    <property type="project" value="UniProtKB-KW"/>
</dbReference>
<dbReference type="RefSeq" id="WP_091963970.1">
    <property type="nucleotide sequence ID" value="NZ_FOLH01000005.1"/>
</dbReference>
<dbReference type="NCBIfam" id="NF001453">
    <property type="entry name" value="PRK00312.1"/>
    <property type="match status" value="1"/>
</dbReference>
<keyword evidence="6 7" id="KW-0949">S-adenosyl-L-methionine</keyword>
<comment type="catalytic activity">
    <reaction evidence="7">
        <text>[protein]-L-isoaspartate + S-adenosyl-L-methionine = [protein]-L-isoaspartate alpha-methyl ester + S-adenosyl-L-homocysteine</text>
        <dbReference type="Rhea" id="RHEA:12705"/>
        <dbReference type="Rhea" id="RHEA-COMP:12143"/>
        <dbReference type="Rhea" id="RHEA-COMP:12144"/>
        <dbReference type="ChEBI" id="CHEBI:57856"/>
        <dbReference type="ChEBI" id="CHEBI:59789"/>
        <dbReference type="ChEBI" id="CHEBI:90596"/>
        <dbReference type="ChEBI" id="CHEBI:90598"/>
        <dbReference type="EC" id="2.1.1.77"/>
    </reaction>
</comment>
<dbReference type="FunFam" id="3.40.50.150:FF:000010">
    <property type="entry name" value="Protein-L-isoaspartate O-methyltransferase"/>
    <property type="match status" value="1"/>
</dbReference>
<evidence type="ECO:0000256" key="3">
    <source>
        <dbReference type="ARBA" id="ARBA00022490"/>
    </source>
</evidence>
<dbReference type="AlphaFoldDB" id="A0A1I1ISB3"/>
<evidence type="ECO:0000256" key="6">
    <source>
        <dbReference type="ARBA" id="ARBA00022691"/>
    </source>
</evidence>
<comment type="similarity">
    <text evidence="2 7">Belongs to the methyltransferase superfamily. L-isoaspartyl/D-aspartyl protein methyltransferase family.</text>
</comment>
<dbReference type="EMBL" id="FOLH01000005">
    <property type="protein sequence ID" value="SFC37208.1"/>
    <property type="molecule type" value="Genomic_DNA"/>
</dbReference>
<comment type="subcellular location">
    <subcellularLocation>
        <location evidence="1 7">Cytoplasm</location>
    </subcellularLocation>
</comment>
<dbReference type="Pfam" id="PF01135">
    <property type="entry name" value="PCMT"/>
    <property type="match status" value="1"/>
</dbReference>
<dbReference type="PANTHER" id="PTHR11579">
    <property type="entry name" value="PROTEIN-L-ISOASPARTATE O-METHYLTRANSFERASE"/>
    <property type="match status" value="1"/>
</dbReference>
<protein>
    <recommendedName>
        <fullName evidence="7">Protein-L-isoaspartate O-methyltransferase</fullName>
        <ecNumber evidence="7">2.1.1.77</ecNumber>
    </recommendedName>
    <alternativeName>
        <fullName evidence="7">L-isoaspartyl protein carboxyl methyltransferase</fullName>
    </alternativeName>
    <alternativeName>
        <fullName evidence="7">Protein L-isoaspartyl methyltransferase</fullName>
    </alternativeName>
    <alternativeName>
        <fullName evidence="7">Protein-beta-aspartate methyltransferase</fullName>
        <shortName evidence="7">PIMT</shortName>
    </alternativeName>
</protein>
<name>A0A1I1ISB3_9GAMM</name>
<dbReference type="SUPFAM" id="SSF53335">
    <property type="entry name" value="S-adenosyl-L-methionine-dependent methyltransferases"/>
    <property type="match status" value="1"/>
</dbReference>
<evidence type="ECO:0000256" key="1">
    <source>
        <dbReference type="ARBA" id="ARBA00004496"/>
    </source>
</evidence>
<dbReference type="InterPro" id="IPR029063">
    <property type="entry name" value="SAM-dependent_MTases_sf"/>
</dbReference>
<dbReference type="GO" id="GO:0005737">
    <property type="term" value="C:cytoplasm"/>
    <property type="evidence" value="ECO:0007669"/>
    <property type="project" value="UniProtKB-SubCell"/>
</dbReference>
<dbReference type="EC" id="2.1.1.77" evidence="7"/>
<evidence type="ECO:0000256" key="4">
    <source>
        <dbReference type="ARBA" id="ARBA00022603"/>
    </source>
</evidence>
<dbReference type="Gene3D" id="3.40.50.150">
    <property type="entry name" value="Vaccinia Virus protein VP39"/>
    <property type="match status" value="1"/>
</dbReference>
<evidence type="ECO:0000256" key="5">
    <source>
        <dbReference type="ARBA" id="ARBA00022679"/>
    </source>
</evidence>
<accession>A0A1I1ISB3</accession>
<keyword evidence="5 7" id="KW-0808">Transferase</keyword>
<dbReference type="PROSITE" id="PS01279">
    <property type="entry name" value="PCMT"/>
    <property type="match status" value="1"/>
</dbReference>
<dbReference type="InterPro" id="IPR000682">
    <property type="entry name" value="PCMT"/>
</dbReference>
<dbReference type="NCBIfam" id="TIGR00080">
    <property type="entry name" value="pimt"/>
    <property type="match status" value="1"/>
</dbReference>
<dbReference type="Proteomes" id="UP000199058">
    <property type="component" value="Unassembled WGS sequence"/>
</dbReference>
<dbReference type="GO" id="GO:0004719">
    <property type="term" value="F:protein-L-isoaspartate (D-aspartate) O-methyltransferase activity"/>
    <property type="evidence" value="ECO:0007669"/>
    <property type="project" value="UniProtKB-UniRule"/>
</dbReference>
<dbReference type="GO" id="GO:0030091">
    <property type="term" value="P:protein repair"/>
    <property type="evidence" value="ECO:0007669"/>
    <property type="project" value="UniProtKB-UniRule"/>
</dbReference>
<sequence>MAELLQLTSELKGIGFTSQRTRNRMVDRLTEAGISNQRVLEGLRQLPRHLFVDEALSHRAYEDTALPIGLGQTLSQPYIVARMTELLLEVEPAKALEIGTGSGFQCALLACLLPEVHSIERLEPLLEKARQRLKELGIKNARVIHGDGQMGLIKSAPFDGILVTAAPKEIPYELTEQLKEGGRLILPLGDKTQTLCVLDKKDGLLVRKDIEPVRFVPLLPGAC</sequence>
<dbReference type="PANTHER" id="PTHR11579:SF0">
    <property type="entry name" value="PROTEIN-L-ISOASPARTATE(D-ASPARTATE) O-METHYLTRANSFERASE"/>
    <property type="match status" value="1"/>
</dbReference>
<organism evidence="8 9">
    <name type="scientific">Marinospirillum celere</name>
    <dbReference type="NCBI Taxonomy" id="1122252"/>
    <lineage>
        <taxon>Bacteria</taxon>
        <taxon>Pseudomonadati</taxon>
        <taxon>Pseudomonadota</taxon>
        <taxon>Gammaproteobacteria</taxon>
        <taxon>Oceanospirillales</taxon>
        <taxon>Oceanospirillaceae</taxon>
        <taxon>Marinospirillum</taxon>
    </lineage>
</organism>
<keyword evidence="4 7" id="KW-0489">Methyltransferase</keyword>